<protein>
    <submittedName>
        <fullName evidence="5">DNA-binding transcriptional regulator, MarR family</fullName>
    </submittedName>
</protein>
<dbReference type="PROSITE" id="PS01117">
    <property type="entry name" value="HTH_MARR_1"/>
    <property type="match status" value="1"/>
</dbReference>
<keyword evidence="3" id="KW-0804">Transcription</keyword>
<dbReference type="PRINTS" id="PR00598">
    <property type="entry name" value="HTHMARR"/>
</dbReference>
<evidence type="ECO:0000256" key="3">
    <source>
        <dbReference type="ARBA" id="ARBA00023163"/>
    </source>
</evidence>
<dbReference type="InterPro" id="IPR036390">
    <property type="entry name" value="WH_DNA-bd_sf"/>
</dbReference>
<dbReference type="InterPro" id="IPR000835">
    <property type="entry name" value="HTH_MarR-typ"/>
</dbReference>
<dbReference type="PROSITE" id="PS50995">
    <property type="entry name" value="HTH_MARR_2"/>
    <property type="match status" value="1"/>
</dbReference>
<dbReference type="RefSeq" id="WP_092787413.1">
    <property type="nucleotide sequence ID" value="NZ_FNAP01000012.1"/>
</dbReference>
<keyword evidence="1" id="KW-0805">Transcription regulation</keyword>
<dbReference type="OrthoDB" id="582199at2"/>
<evidence type="ECO:0000256" key="1">
    <source>
        <dbReference type="ARBA" id="ARBA00023015"/>
    </source>
</evidence>
<sequence>MTFKKTAFTKTTSAGYLANHMARLFGHGLHRRIQPLGLAPAQFMTLLELWGEDGLTQKQLVERLDVEQATMANTLRRMERDGLITRCPHPDDGRAHQTWLTPTARNLREAATAAAQAQNDHALSDLSEDERGVLLDLMRRVVRTMKDSEDG</sequence>
<organism evidence="5 6">
    <name type="scientific">Rhodospira trueperi</name>
    <dbReference type="NCBI Taxonomy" id="69960"/>
    <lineage>
        <taxon>Bacteria</taxon>
        <taxon>Pseudomonadati</taxon>
        <taxon>Pseudomonadota</taxon>
        <taxon>Alphaproteobacteria</taxon>
        <taxon>Rhodospirillales</taxon>
        <taxon>Rhodospirillaceae</taxon>
        <taxon>Rhodospira</taxon>
    </lineage>
</organism>
<evidence type="ECO:0000313" key="6">
    <source>
        <dbReference type="Proteomes" id="UP000199412"/>
    </source>
</evidence>
<accession>A0A1G7FNX4</accession>
<dbReference type="PANTHER" id="PTHR42756:SF1">
    <property type="entry name" value="TRANSCRIPTIONAL REPRESSOR OF EMRAB OPERON"/>
    <property type="match status" value="1"/>
</dbReference>
<evidence type="ECO:0000256" key="2">
    <source>
        <dbReference type="ARBA" id="ARBA00023125"/>
    </source>
</evidence>
<dbReference type="Gene3D" id="1.10.10.10">
    <property type="entry name" value="Winged helix-like DNA-binding domain superfamily/Winged helix DNA-binding domain"/>
    <property type="match status" value="1"/>
</dbReference>
<evidence type="ECO:0000313" key="5">
    <source>
        <dbReference type="EMBL" id="SDE77574.1"/>
    </source>
</evidence>
<feature type="domain" description="HTH marR-type" evidence="4">
    <location>
        <begin position="11"/>
        <end position="143"/>
    </location>
</feature>
<dbReference type="GO" id="GO:0003677">
    <property type="term" value="F:DNA binding"/>
    <property type="evidence" value="ECO:0007669"/>
    <property type="project" value="UniProtKB-KW"/>
</dbReference>
<dbReference type="GO" id="GO:0003700">
    <property type="term" value="F:DNA-binding transcription factor activity"/>
    <property type="evidence" value="ECO:0007669"/>
    <property type="project" value="InterPro"/>
</dbReference>
<name>A0A1G7FNX4_9PROT</name>
<proteinExistence type="predicted"/>
<gene>
    <name evidence="5" type="ORF">SAMN05421720_1126</name>
</gene>
<dbReference type="Pfam" id="PF01047">
    <property type="entry name" value="MarR"/>
    <property type="match status" value="1"/>
</dbReference>
<keyword evidence="2 5" id="KW-0238">DNA-binding</keyword>
<dbReference type="InterPro" id="IPR023187">
    <property type="entry name" value="Tscrpt_reg_MarR-type_CS"/>
</dbReference>
<dbReference type="Proteomes" id="UP000199412">
    <property type="component" value="Unassembled WGS sequence"/>
</dbReference>
<dbReference type="InterPro" id="IPR036388">
    <property type="entry name" value="WH-like_DNA-bd_sf"/>
</dbReference>
<keyword evidence="6" id="KW-1185">Reference proteome</keyword>
<dbReference type="EMBL" id="FNAP01000012">
    <property type="protein sequence ID" value="SDE77574.1"/>
    <property type="molecule type" value="Genomic_DNA"/>
</dbReference>
<dbReference type="SMART" id="SM00347">
    <property type="entry name" value="HTH_MARR"/>
    <property type="match status" value="1"/>
</dbReference>
<dbReference type="SUPFAM" id="SSF46785">
    <property type="entry name" value="Winged helix' DNA-binding domain"/>
    <property type="match status" value="1"/>
</dbReference>
<evidence type="ECO:0000259" key="4">
    <source>
        <dbReference type="PROSITE" id="PS50995"/>
    </source>
</evidence>
<dbReference type="AlphaFoldDB" id="A0A1G7FNX4"/>
<reference evidence="5 6" key="1">
    <citation type="submission" date="2016-10" db="EMBL/GenBank/DDBJ databases">
        <authorList>
            <person name="de Groot N.N."/>
        </authorList>
    </citation>
    <scope>NUCLEOTIDE SEQUENCE [LARGE SCALE GENOMIC DNA]</scope>
    <source>
        <strain evidence="5 6">ATCC 700224</strain>
    </source>
</reference>
<dbReference type="PANTHER" id="PTHR42756">
    <property type="entry name" value="TRANSCRIPTIONAL REGULATOR, MARR"/>
    <property type="match status" value="1"/>
</dbReference>